<feature type="signal peptide" evidence="2">
    <location>
        <begin position="1"/>
        <end position="26"/>
    </location>
</feature>
<evidence type="ECO:0000256" key="2">
    <source>
        <dbReference type="SAM" id="SignalP"/>
    </source>
</evidence>
<evidence type="ECO:0000313" key="4">
    <source>
        <dbReference type="RefSeq" id="XP_035883810.1"/>
    </source>
</evidence>
<proteinExistence type="predicted"/>
<dbReference type="KEGG" id="pdic:118501077"/>
<reference evidence="4" key="1">
    <citation type="submission" date="2025-08" db="UniProtKB">
        <authorList>
            <consortium name="RefSeq"/>
        </authorList>
    </citation>
    <scope>IDENTIFICATION</scope>
    <source>
        <tissue evidence="4">Muscle</tissue>
    </source>
</reference>
<sequence>MSGTLGWPGTWQSCFWLCSRLTLAQSCELDRPRRARPEKEFPFSNFVFFWFCVPTSRSSGAYRSQMESQQVPAQARGPQQCRVASYRAQAEPEWSRSPAPRSRASKNPSAPPSRLENDGGGGGHEDPQGWGAGKILPAARKHICRTPGTHKAPPRSVSSRWRACAHAHAPSSMLEACAPADLREGGKVALGGETHCKTRDDPDHHSWQSSLSPPSWGVAISKGPRKCTRSVVVSVCGFQSACPVSANLPDSSHCGFPAEDAGTLDTVEPCLPLHLLPNSLSLSLKGEVRVHLLTHLGERLQQKERNE</sequence>
<dbReference type="InParanoid" id="A0A7E6DYJ4"/>
<keyword evidence="2" id="KW-0732">Signal</keyword>
<gene>
    <name evidence="4" type="primary">LOC118501077</name>
</gene>
<feature type="region of interest" description="Disordered" evidence="1">
    <location>
        <begin position="64"/>
        <end position="132"/>
    </location>
</feature>
<keyword evidence="3" id="KW-1185">Reference proteome</keyword>
<dbReference type="Proteomes" id="UP000504628">
    <property type="component" value="Chromosome 6"/>
</dbReference>
<dbReference type="AlphaFoldDB" id="A0A7E6DYJ4"/>
<dbReference type="GeneID" id="118501077"/>
<accession>A0A7E6DYJ4</accession>
<feature type="chain" id="PRO_5028805555" evidence="2">
    <location>
        <begin position="27"/>
        <end position="307"/>
    </location>
</feature>
<feature type="compositionally biased region" description="Low complexity" evidence="1">
    <location>
        <begin position="95"/>
        <end position="114"/>
    </location>
</feature>
<protein>
    <submittedName>
        <fullName evidence="4">Uncharacterized protein LOC118501077</fullName>
    </submittedName>
</protein>
<evidence type="ECO:0000313" key="3">
    <source>
        <dbReference type="Proteomes" id="UP000504628"/>
    </source>
</evidence>
<evidence type="ECO:0000256" key="1">
    <source>
        <dbReference type="SAM" id="MobiDB-lite"/>
    </source>
</evidence>
<organism evidence="3 4">
    <name type="scientific">Phyllostomus discolor</name>
    <name type="common">pale spear-nosed bat</name>
    <dbReference type="NCBI Taxonomy" id="89673"/>
    <lineage>
        <taxon>Eukaryota</taxon>
        <taxon>Metazoa</taxon>
        <taxon>Chordata</taxon>
        <taxon>Craniata</taxon>
        <taxon>Vertebrata</taxon>
        <taxon>Euteleostomi</taxon>
        <taxon>Mammalia</taxon>
        <taxon>Eutheria</taxon>
        <taxon>Laurasiatheria</taxon>
        <taxon>Chiroptera</taxon>
        <taxon>Yangochiroptera</taxon>
        <taxon>Phyllostomidae</taxon>
        <taxon>Phyllostominae</taxon>
        <taxon>Phyllostomus</taxon>
    </lineage>
</organism>
<dbReference type="RefSeq" id="XP_035883810.1">
    <property type="nucleotide sequence ID" value="XM_036027917.1"/>
</dbReference>
<name>A0A7E6DYJ4_9CHIR</name>